<gene>
    <name evidence="1" type="ORF">LCGC14_1918910</name>
</gene>
<evidence type="ECO:0000313" key="1">
    <source>
        <dbReference type="EMBL" id="KKL89017.1"/>
    </source>
</evidence>
<protein>
    <submittedName>
        <fullName evidence="1">Uncharacterized protein</fullName>
    </submittedName>
</protein>
<reference evidence="1" key="1">
    <citation type="journal article" date="2015" name="Nature">
        <title>Complex archaea that bridge the gap between prokaryotes and eukaryotes.</title>
        <authorList>
            <person name="Spang A."/>
            <person name="Saw J.H."/>
            <person name="Jorgensen S.L."/>
            <person name="Zaremba-Niedzwiedzka K."/>
            <person name="Martijn J."/>
            <person name="Lind A.E."/>
            <person name="van Eijk R."/>
            <person name="Schleper C."/>
            <person name="Guy L."/>
            <person name="Ettema T.J."/>
        </authorList>
    </citation>
    <scope>NUCLEOTIDE SEQUENCE</scope>
</reference>
<sequence>MTSWIPRESARAARLEREAPAKRAALVRDTRDLLAHERRRYGCGTAVGEALKACLKHLEEKES</sequence>
<dbReference type="EMBL" id="LAZR01020400">
    <property type="protein sequence ID" value="KKL89017.1"/>
    <property type="molecule type" value="Genomic_DNA"/>
</dbReference>
<accession>A0A0F9IP54</accession>
<proteinExistence type="predicted"/>
<dbReference type="AlphaFoldDB" id="A0A0F9IP54"/>
<name>A0A0F9IP54_9ZZZZ</name>
<comment type="caution">
    <text evidence="1">The sequence shown here is derived from an EMBL/GenBank/DDBJ whole genome shotgun (WGS) entry which is preliminary data.</text>
</comment>
<organism evidence="1">
    <name type="scientific">marine sediment metagenome</name>
    <dbReference type="NCBI Taxonomy" id="412755"/>
    <lineage>
        <taxon>unclassified sequences</taxon>
        <taxon>metagenomes</taxon>
        <taxon>ecological metagenomes</taxon>
    </lineage>
</organism>